<dbReference type="Pfam" id="PF05380">
    <property type="entry name" value="Peptidase_A17"/>
    <property type="match status" value="2"/>
</dbReference>
<accession>A0A1I7VES3</accession>
<dbReference type="SUPFAM" id="SSF56672">
    <property type="entry name" value="DNA/RNA polymerases"/>
    <property type="match status" value="1"/>
</dbReference>
<dbReference type="Gene3D" id="3.30.420.10">
    <property type="entry name" value="Ribonuclease H-like superfamily/Ribonuclease H"/>
    <property type="match status" value="1"/>
</dbReference>
<reference evidence="2" key="2">
    <citation type="submission" date="2016-11" db="UniProtKB">
        <authorList>
            <consortium name="WormBaseParasite"/>
        </authorList>
    </citation>
    <scope>IDENTIFICATION</scope>
</reference>
<dbReference type="InterPro" id="IPR043502">
    <property type="entry name" value="DNA/RNA_pol_sf"/>
</dbReference>
<dbReference type="Proteomes" id="UP000095285">
    <property type="component" value="Unassembled WGS sequence"/>
</dbReference>
<evidence type="ECO:0000313" key="1">
    <source>
        <dbReference type="Proteomes" id="UP000095285"/>
    </source>
</evidence>
<dbReference type="GO" id="GO:0006259">
    <property type="term" value="P:DNA metabolic process"/>
    <property type="evidence" value="ECO:0007669"/>
    <property type="project" value="UniProtKB-ARBA"/>
</dbReference>
<reference evidence="1" key="1">
    <citation type="submission" date="2012-04" db="EMBL/GenBank/DDBJ databases">
        <title>The Genome Sequence of Loa loa.</title>
        <authorList>
            <consortium name="The Broad Institute Genome Sequencing Platform"/>
            <consortium name="Broad Institute Genome Sequencing Center for Infectious Disease"/>
            <person name="Nutman T.B."/>
            <person name="Fink D.L."/>
            <person name="Russ C."/>
            <person name="Young S."/>
            <person name="Zeng Q."/>
            <person name="Gargeya S."/>
            <person name="Alvarado L."/>
            <person name="Berlin A."/>
            <person name="Chapman S.B."/>
            <person name="Chen Z."/>
            <person name="Freedman E."/>
            <person name="Gellesch M."/>
            <person name="Goldberg J."/>
            <person name="Griggs A."/>
            <person name="Gujja S."/>
            <person name="Heilman E.R."/>
            <person name="Heiman D."/>
            <person name="Howarth C."/>
            <person name="Mehta T."/>
            <person name="Neiman D."/>
            <person name="Pearson M."/>
            <person name="Roberts A."/>
            <person name="Saif S."/>
            <person name="Shea T."/>
            <person name="Shenoy N."/>
            <person name="Sisk P."/>
            <person name="Stolte C."/>
            <person name="Sykes S."/>
            <person name="White J."/>
            <person name="Yandava C."/>
            <person name="Haas B."/>
            <person name="Henn M.R."/>
            <person name="Nusbaum C."/>
            <person name="Birren B."/>
        </authorList>
    </citation>
    <scope>NUCLEOTIDE SEQUENCE [LARGE SCALE GENOMIC DNA]</scope>
</reference>
<proteinExistence type="predicted"/>
<dbReference type="AlphaFoldDB" id="A0A1I7VES3"/>
<organism evidence="1 2">
    <name type="scientific">Loa loa</name>
    <name type="common">Eye worm</name>
    <name type="synonym">Filaria loa</name>
    <dbReference type="NCBI Taxonomy" id="7209"/>
    <lineage>
        <taxon>Eukaryota</taxon>
        <taxon>Metazoa</taxon>
        <taxon>Ecdysozoa</taxon>
        <taxon>Nematoda</taxon>
        <taxon>Chromadorea</taxon>
        <taxon>Rhabditida</taxon>
        <taxon>Spirurina</taxon>
        <taxon>Spiruromorpha</taxon>
        <taxon>Filarioidea</taxon>
        <taxon>Onchocercidae</taxon>
        <taxon>Loa</taxon>
    </lineage>
</organism>
<dbReference type="InterPro" id="IPR012337">
    <property type="entry name" value="RNaseH-like_sf"/>
</dbReference>
<keyword evidence="1" id="KW-1185">Reference proteome</keyword>
<dbReference type="InterPro" id="IPR008042">
    <property type="entry name" value="Retrotrans_Pao"/>
</dbReference>
<dbReference type="GO" id="GO:0042575">
    <property type="term" value="C:DNA polymerase complex"/>
    <property type="evidence" value="ECO:0007669"/>
    <property type="project" value="UniProtKB-ARBA"/>
</dbReference>
<name>A0A1I7VES3_LOALO</name>
<dbReference type="GO" id="GO:0003676">
    <property type="term" value="F:nucleic acid binding"/>
    <property type="evidence" value="ECO:0007669"/>
    <property type="project" value="InterPro"/>
</dbReference>
<protein>
    <submittedName>
        <fullName evidence="2">Reverse transcriptase domain-containing protein</fullName>
    </submittedName>
</protein>
<dbReference type="PANTHER" id="PTHR47331">
    <property type="entry name" value="PHD-TYPE DOMAIN-CONTAINING PROTEIN"/>
    <property type="match status" value="1"/>
</dbReference>
<dbReference type="InterPro" id="IPR036397">
    <property type="entry name" value="RNaseH_sf"/>
</dbReference>
<evidence type="ECO:0000313" key="2">
    <source>
        <dbReference type="WBParaSite" id="EN70_1741"/>
    </source>
</evidence>
<dbReference type="WBParaSite" id="EN70_1741">
    <property type="protein sequence ID" value="EN70_1741"/>
    <property type="gene ID" value="EN70_1741"/>
</dbReference>
<dbReference type="STRING" id="7209.A0A1I7VES3"/>
<dbReference type="SUPFAM" id="SSF53098">
    <property type="entry name" value="Ribonuclease H-like"/>
    <property type="match status" value="1"/>
</dbReference>
<sequence length="892" mass="103344">MASKLNLKQTPPSVGLLVTGMVGTRKYESRKITFGVQTLFGNVKNIQAYIIDSILERIPCVTNNKRNKLVEVIRNSIKRSPGWMIMETEIGVVEGGKRKVTQDSDTGKRNDESYKFQTIANITKKESQIHMDQIEQTWKLEAIGIGDLMTDSQDEKALEAFQKSLTTDKEGRCVVSWPWKNQEIAPRKGYGLVWGRLRTTIRRLKKSPELLECYDEQGRYLVIADVEKAFLQVSLKQEDRDVTRFLWLKDKGSDLRKPSYLPIHTSSLSVVSSLFLLTAVIRHLLNEGSSKLSAEVAKNLYVDNVVLTAESELESNRKAHEAKELFKPRCTWKIPEGLQIKRQILQFYAPIYDPLGLLCPIILPWKLLVQDLWKKSVSWDEKLEPEETRHTSQRAVGLVVYARRNNIILSKPQLIHGKTRLVPKRESRNQSANIPRLELLTVTIGVRVLEFIKREIEVEKTYLWTDSACVLHWLRKPPVGSRYVSNRIDGIRRNKEIEFRHIRPASNPADQASRGLLPGKLKDNSLWWNGPSWLWEPKEKWLEDKVMEGNITSVCMAMGLMEEAMQSDQVTALMNESRFSSLSKLIRTMLYVLRFLAMSKEKKEIRKRRFSRENFASNEYDKVIELIIKMTQLNIMQKEIEHWVLRKDQNRIWSCVGRLRKAMPRIEDFSYFISRRKIAELIVKHYHEKLFHAGMHYTWSKMRQRNETFETVGLNLFGPVLIKEDHANAKRWVTLFTCLATRAVHLEVVETMSTEQFVQAFRIFISRRKQKNLIAASKVLVELSTAENETAEWEFITPGAPWQGGVYERMVGVVKRSLRKAIGTKLLNNRGLITLVIELETIINKRPLMDLEEIGLVLKPGDFLNPGSARGENLTEERTRRYAGKKIYKRRN</sequence>